<comment type="caution">
    <text evidence="1">The sequence shown here is derived from an EMBL/GenBank/DDBJ whole genome shotgun (WGS) entry which is preliminary data.</text>
</comment>
<dbReference type="EMBL" id="CAJHUC010000600">
    <property type="protein sequence ID" value="CAD7697078.1"/>
    <property type="molecule type" value="Genomic_DNA"/>
</dbReference>
<protein>
    <submittedName>
        <fullName evidence="1">Uncharacterized protein</fullName>
    </submittedName>
</protein>
<reference evidence="1" key="1">
    <citation type="submission" date="2020-12" db="EMBL/GenBank/DDBJ databases">
        <authorList>
            <person name="Iha C."/>
        </authorList>
    </citation>
    <scope>NUCLEOTIDE SEQUENCE</scope>
</reference>
<name>A0A8S1IQL8_9CHLO</name>
<dbReference type="Proteomes" id="UP000708148">
    <property type="component" value="Unassembled WGS sequence"/>
</dbReference>
<proteinExistence type="predicted"/>
<dbReference type="AlphaFoldDB" id="A0A8S1IQL8"/>
<sequence>MFLPKNITSSCHKAPLVYMLRTESGFSIQRRGDNTQLIKFQHYNQKNRDDSLVPSALASVSIMRVLLARKLAAFLTCLWSPSETWLYSWTPSATFPTATGAHNWCPGRKTYIHLCWQCPALLVECYMAISTNILLNQLVPSTCSHVATPPDFGGLCKINAYPTIEVW</sequence>
<gene>
    <name evidence="1" type="ORF">OSTQU699_LOCUS2439</name>
</gene>
<accession>A0A8S1IQL8</accession>
<keyword evidence="2" id="KW-1185">Reference proteome</keyword>
<evidence type="ECO:0000313" key="1">
    <source>
        <dbReference type="EMBL" id="CAD7697078.1"/>
    </source>
</evidence>
<evidence type="ECO:0000313" key="2">
    <source>
        <dbReference type="Proteomes" id="UP000708148"/>
    </source>
</evidence>
<organism evidence="1 2">
    <name type="scientific">Ostreobium quekettii</name>
    <dbReference type="NCBI Taxonomy" id="121088"/>
    <lineage>
        <taxon>Eukaryota</taxon>
        <taxon>Viridiplantae</taxon>
        <taxon>Chlorophyta</taxon>
        <taxon>core chlorophytes</taxon>
        <taxon>Ulvophyceae</taxon>
        <taxon>TCBD clade</taxon>
        <taxon>Bryopsidales</taxon>
        <taxon>Ostreobineae</taxon>
        <taxon>Ostreobiaceae</taxon>
        <taxon>Ostreobium</taxon>
    </lineage>
</organism>